<reference evidence="2 3" key="1">
    <citation type="submission" date="2021-06" db="EMBL/GenBank/DDBJ databases">
        <title>Chromosome-level genome assembly of the red-tail catfish (Hemibagrus wyckioides).</title>
        <authorList>
            <person name="Shao F."/>
        </authorList>
    </citation>
    <scope>NUCLEOTIDE SEQUENCE [LARGE SCALE GENOMIC DNA]</scope>
    <source>
        <strain evidence="2">EC202008001</strain>
        <tissue evidence="2">Blood</tissue>
    </source>
</reference>
<accession>A0A9D3P2I4</accession>
<dbReference type="AlphaFoldDB" id="A0A9D3P2I4"/>
<comment type="caution">
    <text evidence="2">The sequence shown here is derived from an EMBL/GenBank/DDBJ whole genome shotgun (WGS) entry which is preliminary data.</text>
</comment>
<dbReference type="OrthoDB" id="10416286at2759"/>
<keyword evidence="3" id="KW-1185">Reference proteome</keyword>
<evidence type="ECO:0000313" key="2">
    <source>
        <dbReference type="EMBL" id="KAG7331755.1"/>
    </source>
</evidence>
<gene>
    <name evidence="2" type="ORF">KOW79_005724</name>
</gene>
<sequence>MKAEREEKNICTFKQALGSEAGLGVESGFSQRTILPVADALNNDQTAGWEIFGALDRTGAAGAELCTDVRSWMSDTRSRRGSALLRQERTEAAGIFSRSRHCLDSAASHHLVLAAPSHAGARGGLGELDTGQEETKINRGMRGRGIR</sequence>
<organism evidence="2 3">
    <name type="scientific">Hemibagrus wyckioides</name>
    <dbReference type="NCBI Taxonomy" id="337641"/>
    <lineage>
        <taxon>Eukaryota</taxon>
        <taxon>Metazoa</taxon>
        <taxon>Chordata</taxon>
        <taxon>Craniata</taxon>
        <taxon>Vertebrata</taxon>
        <taxon>Euteleostomi</taxon>
        <taxon>Actinopterygii</taxon>
        <taxon>Neopterygii</taxon>
        <taxon>Teleostei</taxon>
        <taxon>Ostariophysi</taxon>
        <taxon>Siluriformes</taxon>
        <taxon>Bagridae</taxon>
        <taxon>Hemibagrus</taxon>
    </lineage>
</organism>
<evidence type="ECO:0000313" key="3">
    <source>
        <dbReference type="Proteomes" id="UP000824219"/>
    </source>
</evidence>
<protein>
    <submittedName>
        <fullName evidence="2">Uncharacterized protein</fullName>
    </submittedName>
</protein>
<dbReference type="Proteomes" id="UP000824219">
    <property type="component" value="Linkage Group LG06"/>
</dbReference>
<name>A0A9D3P2I4_9TELE</name>
<evidence type="ECO:0000256" key="1">
    <source>
        <dbReference type="SAM" id="MobiDB-lite"/>
    </source>
</evidence>
<dbReference type="EMBL" id="JAHKSW010000006">
    <property type="protein sequence ID" value="KAG7331755.1"/>
    <property type="molecule type" value="Genomic_DNA"/>
</dbReference>
<feature type="region of interest" description="Disordered" evidence="1">
    <location>
        <begin position="122"/>
        <end position="147"/>
    </location>
</feature>
<proteinExistence type="predicted"/>